<keyword evidence="3" id="KW-1185">Reference proteome</keyword>
<gene>
    <name evidence="2" type="ORF">F0L46_03540</name>
</gene>
<feature type="chain" id="PRO_5022935330" description="Lipoprotein" evidence="1">
    <location>
        <begin position="19"/>
        <end position="121"/>
    </location>
</feature>
<feature type="signal peptide" evidence="1">
    <location>
        <begin position="1"/>
        <end position="18"/>
    </location>
</feature>
<reference evidence="2 3" key="2">
    <citation type="submission" date="2019-09" db="EMBL/GenBank/DDBJ databases">
        <authorList>
            <person name="Jin C."/>
        </authorList>
    </citation>
    <scope>NUCLEOTIDE SEQUENCE [LARGE SCALE GENOMIC DNA]</scope>
    <source>
        <strain evidence="2 3">BN140002</strain>
    </source>
</reference>
<dbReference type="PROSITE" id="PS51257">
    <property type="entry name" value="PROKAR_LIPOPROTEIN"/>
    <property type="match status" value="1"/>
</dbReference>
<dbReference type="OrthoDB" id="7862470at2"/>
<dbReference type="Proteomes" id="UP000323142">
    <property type="component" value="Unassembled WGS sequence"/>
</dbReference>
<protein>
    <recommendedName>
        <fullName evidence="4">Lipoprotein</fullName>
    </recommendedName>
</protein>
<sequence>MKIVVTAAAIAAGLAACATRSDNISASYISPVTYQGYSCRELGQEAARVSARAAQAVGAHDQKATNDAVATGVGVVLFWPALFFIKGDGASASEVASLKGQMEAIEQASIQKKCGIEFRRA</sequence>
<proteinExistence type="predicted"/>
<reference evidence="2 3" key="1">
    <citation type="submission" date="2019-09" db="EMBL/GenBank/DDBJ databases">
        <title>Salinarimonas rosea gen. nov., sp. nov., a new member of the a-2 subgroup of the Proteobacteria.</title>
        <authorList>
            <person name="Liu J."/>
        </authorList>
    </citation>
    <scope>NUCLEOTIDE SEQUENCE [LARGE SCALE GENOMIC DNA]</scope>
    <source>
        <strain evidence="2 3">BN140002</strain>
    </source>
</reference>
<dbReference type="EMBL" id="VUOA01000007">
    <property type="protein sequence ID" value="KAA2242049.1"/>
    <property type="molecule type" value="Genomic_DNA"/>
</dbReference>
<name>A0A5B2VVB0_9HYPH</name>
<dbReference type="RefSeq" id="WP_149815657.1">
    <property type="nucleotide sequence ID" value="NZ_VUOA01000007.1"/>
</dbReference>
<organism evidence="2 3">
    <name type="scientific">Salinarimonas soli</name>
    <dbReference type="NCBI Taxonomy" id="1638099"/>
    <lineage>
        <taxon>Bacteria</taxon>
        <taxon>Pseudomonadati</taxon>
        <taxon>Pseudomonadota</taxon>
        <taxon>Alphaproteobacteria</taxon>
        <taxon>Hyphomicrobiales</taxon>
        <taxon>Salinarimonadaceae</taxon>
        <taxon>Salinarimonas</taxon>
    </lineage>
</organism>
<evidence type="ECO:0000256" key="1">
    <source>
        <dbReference type="SAM" id="SignalP"/>
    </source>
</evidence>
<keyword evidence="1" id="KW-0732">Signal</keyword>
<evidence type="ECO:0000313" key="2">
    <source>
        <dbReference type="EMBL" id="KAA2242049.1"/>
    </source>
</evidence>
<evidence type="ECO:0000313" key="3">
    <source>
        <dbReference type="Proteomes" id="UP000323142"/>
    </source>
</evidence>
<accession>A0A5B2VVB0</accession>
<evidence type="ECO:0008006" key="4">
    <source>
        <dbReference type="Google" id="ProtNLM"/>
    </source>
</evidence>
<comment type="caution">
    <text evidence="2">The sequence shown here is derived from an EMBL/GenBank/DDBJ whole genome shotgun (WGS) entry which is preliminary data.</text>
</comment>
<dbReference type="AlphaFoldDB" id="A0A5B2VVB0"/>